<name>A0A0F2MJH9_SPOSC</name>
<proteinExistence type="predicted"/>
<dbReference type="EMBL" id="AXCR01000004">
    <property type="protein sequence ID" value="KJR88980.1"/>
    <property type="molecule type" value="Genomic_DNA"/>
</dbReference>
<dbReference type="GeneID" id="27670011"/>
<dbReference type="RefSeq" id="XP_016591656.1">
    <property type="nucleotide sequence ID" value="XM_016734734.1"/>
</dbReference>
<dbReference type="Proteomes" id="UP000033710">
    <property type="component" value="Unassembled WGS sequence"/>
</dbReference>
<sequence length="147" mass="16052">MDRPYRSKIYGIFDTYKSLQTVCESLGPALEQRLDTARCGGLSGLSTLIPDTRQSLKGFSAQVSGTGISPLLKPVWKPLASWLAPKPTEPAAHMPTHGPEQRAWKAAPSKNGICRQSAGTFLSRANPHSAQHHLLFFSGQRSKTRPN</sequence>
<reference evidence="1 2" key="1">
    <citation type="journal article" date="2014" name="BMC Genomics">
        <title>Comparative genomics of the major fungal agents of human and animal Sporotrichosis: Sporothrix schenckii and Sporothrix brasiliensis.</title>
        <authorList>
            <person name="Teixeira M.M."/>
            <person name="de Almeida L.G."/>
            <person name="Kubitschek-Barreira P."/>
            <person name="Alves F.L."/>
            <person name="Kioshima E.S."/>
            <person name="Abadio A.K."/>
            <person name="Fernandes L."/>
            <person name="Derengowski L.S."/>
            <person name="Ferreira K.S."/>
            <person name="Souza R.C."/>
            <person name="Ruiz J.C."/>
            <person name="de Andrade N.C."/>
            <person name="Paes H.C."/>
            <person name="Nicola A.M."/>
            <person name="Albuquerque P."/>
            <person name="Gerber A.L."/>
            <person name="Martins V.P."/>
            <person name="Peconick L.D."/>
            <person name="Neto A.V."/>
            <person name="Chaucanez C.B."/>
            <person name="Silva P.A."/>
            <person name="Cunha O.L."/>
            <person name="de Oliveira F.F."/>
            <person name="dos Santos T.C."/>
            <person name="Barros A.L."/>
            <person name="Soares M.A."/>
            <person name="de Oliveira L.M."/>
            <person name="Marini M.M."/>
            <person name="Villalobos-Duno H."/>
            <person name="Cunha M.M."/>
            <person name="de Hoog S."/>
            <person name="da Silveira J.F."/>
            <person name="Henrissat B."/>
            <person name="Nino-Vega G.A."/>
            <person name="Cisalpino P.S."/>
            <person name="Mora-Montes H.M."/>
            <person name="Almeida S.R."/>
            <person name="Stajich J.E."/>
            <person name="Lopes-Bezerra L.M."/>
            <person name="Vasconcelos A.T."/>
            <person name="Felipe M.S."/>
        </authorList>
    </citation>
    <scope>NUCLEOTIDE SEQUENCE [LARGE SCALE GENOMIC DNA]</scope>
    <source>
        <strain evidence="1 2">1099-18</strain>
    </source>
</reference>
<dbReference type="AlphaFoldDB" id="A0A0F2MJH9"/>
<dbReference type="VEuPathDB" id="FungiDB:SPSK_08089"/>
<organism evidence="1 2">
    <name type="scientific">Sporothrix schenckii 1099-18</name>
    <dbReference type="NCBI Taxonomy" id="1397361"/>
    <lineage>
        <taxon>Eukaryota</taxon>
        <taxon>Fungi</taxon>
        <taxon>Dikarya</taxon>
        <taxon>Ascomycota</taxon>
        <taxon>Pezizomycotina</taxon>
        <taxon>Sordariomycetes</taxon>
        <taxon>Sordariomycetidae</taxon>
        <taxon>Ophiostomatales</taxon>
        <taxon>Ophiostomataceae</taxon>
        <taxon>Sporothrix</taxon>
    </lineage>
</organism>
<accession>A0A0F2MJH9</accession>
<evidence type="ECO:0000313" key="2">
    <source>
        <dbReference type="Proteomes" id="UP000033710"/>
    </source>
</evidence>
<protein>
    <submittedName>
        <fullName evidence="1">Uncharacterized protein</fullName>
    </submittedName>
</protein>
<gene>
    <name evidence="1" type="ORF">SPSK_08089</name>
</gene>
<comment type="caution">
    <text evidence="1">The sequence shown here is derived from an EMBL/GenBank/DDBJ whole genome shotgun (WGS) entry which is preliminary data.</text>
</comment>
<evidence type="ECO:0000313" key="1">
    <source>
        <dbReference type="EMBL" id="KJR88980.1"/>
    </source>
</evidence>
<reference evidence="1 2" key="2">
    <citation type="journal article" date="2015" name="Eukaryot. Cell">
        <title>Asexual propagation of a virulent clone complex in a human and feline outbreak of sporotrichosis.</title>
        <authorList>
            <person name="Teixeira Mde M."/>
            <person name="Rodrigues A.M."/>
            <person name="Tsui C.K."/>
            <person name="de Almeida L.G."/>
            <person name="Van Diepeningen A.D."/>
            <person name="van den Ende B.G."/>
            <person name="Fernandes G.F."/>
            <person name="Kano R."/>
            <person name="Hamelin R.C."/>
            <person name="Lopes-Bezerra L.M."/>
            <person name="Vasconcelos A.T."/>
            <person name="de Hoog S."/>
            <person name="de Camargo Z.P."/>
            <person name="Felipe M.S."/>
        </authorList>
    </citation>
    <scope>NUCLEOTIDE SEQUENCE [LARGE SCALE GENOMIC DNA]</scope>
    <source>
        <strain evidence="1 2">1099-18</strain>
    </source>
</reference>
<dbReference type="KEGG" id="ssck:SPSK_08089"/>